<sequence length="70" mass="7471">MWGQRTDGSRKRSGRGSLRNGGVPRAKCYRFGGRTVQVLGVAQAAKPGPTIADGWAPVEKLRRVGVPHAS</sequence>
<dbReference type="EMBL" id="CAKLBY020000227">
    <property type="protein sequence ID" value="CAK7937337.1"/>
    <property type="molecule type" value="Genomic_DNA"/>
</dbReference>
<accession>A0AAV1UUJ4</accession>
<feature type="region of interest" description="Disordered" evidence="1">
    <location>
        <begin position="1"/>
        <end position="24"/>
    </location>
</feature>
<reference evidence="2" key="1">
    <citation type="submission" date="2024-01" db="EMBL/GenBank/DDBJ databases">
        <authorList>
            <person name="Webb A."/>
        </authorList>
    </citation>
    <scope>NUCLEOTIDE SEQUENCE</scope>
    <source>
        <strain evidence="2">Pm1</strain>
    </source>
</reference>
<gene>
    <name evidence="2" type="ORF">PM001_LOCUS22487</name>
</gene>
<evidence type="ECO:0000313" key="2">
    <source>
        <dbReference type="EMBL" id="CAK7937337.1"/>
    </source>
</evidence>
<name>A0AAV1UUJ4_9STRA</name>
<dbReference type="AlphaFoldDB" id="A0AAV1UUJ4"/>
<dbReference type="Proteomes" id="UP001162060">
    <property type="component" value="Unassembled WGS sequence"/>
</dbReference>
<comment type="caution">
    <text evidence="2">The sequence shown here is derived from an EMBL/GenBank/DDBJ whole genome shotgun (WGS) entry which is preliminary data.</text>
</comment>
<proteinExistence type="predicted"/>
<evidence type="ECO:0000313" key="3">
    <source>
        <dbReference type="Proteomes" id="UP001162060"/>
    </source>
</evidence>
<organism evidence="2 3">
    <name type="scientific">Peronospora matthiolae</name>
    <dbReference type="NCBI Taxonomy" id="2874970"/>
    <lineage>
        <taxon>Eukaryota</taxon>
        <taxon>Sar</taxon>
        <taxon>Stramenopiles</taxon>
        <taxon>Oomycota</taxon>
        <taxon>Peronosporomycetes</taxon>
        <taxon>Peronosporales</taxon>
        <taxon>Peronosporaceae</taxon>
        <taxon>Peronospora</taxon>
    </lineage>
</organism>
<evidence type="ECO:0000256" key="1">
    <source>
        <dbReference type="SAM" id="MobiDB-lite"/>
    </source>
</evidence>
<protein>
    <submittedName>
        <fullName evidence="2">Uncharacterized protein</fullName>
    </submittedName>
</protein>